<dbReference type="EMBL" id="UINC01072447">
    <property type="protein sequence ID" value="SVC08090.1"/>
    <property type="molecule type" value="Genomic_DNA"/>
</dbReference>
<proteinExistence type="predicted"/>
<keyword evidence="1" id="KW-1133">Transmembrane helix</keyword>
<name>A0A382J7P7_9ZZZZ</name>
<evidence type="ECO:0000313" key="2">
    <source>
        <dbReference type="EMBL" id="SVC08090.1"/>
    </source>
</evidence>
<keyword evidence="1" id="KW-0472">Membrane</keyword>
<dbReference type="AlphaFoldDB" id="A0A382J7P7"/>
<gene>
    <name evidence="2" type="ORF">METZ01_LOCUS260944</name>
</gene>
<reference evidence="2" key="1">
    <citation type="submission" date="2018-05" db="EMBL/GenBank/DDBJ databases">
        <authorList>
            <person name="Lanie J.A."/>
            <person name="Ng W.-L."/>
            <person name="Kazmierczak K.M."/>
            <person name="Andrzejewski T.M."/>
            <person name="Davidsen T.M."/>
            <person name="Wayne K.J."/>
            <person name="Tettelin H."/>
            <person name="Glass J.I."/>
            <person name="Rusch D."/>
            <person name="Podicherti R."/>
            <person name="Tsui H.-C.T."/>
            <person name="Winkler M.E."/>
        </authorList>
    </citation>
    <scope>NUCLEOTIDE SEQUENCE</scope>
</reference>
<protein>
    <recommendedName>
        <fullName evidence="3">CcmD family protein</fullName>
    </recommendedName>
</protein>
<keyword evidence="1" id="KW-0812">Transmembrane</keyword>
<evidence type="ECO:0000256" key="1">
    <source>
        <dbReference type="SAM" id="Phobius"/>
    </source>
</evidence>
<sequence length="52" mass="5911">MNSMVVTILCGAILFLLYALIEIINLKKEVRKLSNISDYLLKKVKSLKGENE</sequence>
<accession>A0A382J7P7</accession>
<evidence type="ECO:0008006" key="3">
    <source>
        <dbReference type="Google" id="ProtNLM"/>
    </source>
</evidence>
<feature type="transmembrane region" description="Helical" evidence="1">
    <location>
        <begin position="6"/>
        <end position="26"/>
    </location>
</feature>
<organism evidence="2">
    <name type="scientific">marine metagenome</name>
    <dbReference type="NCBI Taxonomy" id="408172"/>
    <lineage>
        <taxon>unclassified sequences</taxon>
        <taxon>metagenomes</taxon>
        <taxon>ecological metagenomes</taxon>
    </lineage>
</organism>